<evidence type="ECO:0000313" key="2">
    <source>
        <dbReference type="Proteomes" id="UP001163321"/>
    </source>
</evidence>
<sequence>MNLEEPIYTMNMVRLEPQAPMEQDNRLILKKVFVNGRERFELIDCGANHNLIRPGVVDDAGIEHVASVERFDGHIWRKMRLRAVHAIVEIDGMKFDSIALTEYRLPVTHDLILGKPWLTRFNPITDWQIDPITVSSTTFFDTLDDQAKDSDLTWYGNSNNHLAAQTIQYDLYMSSYGYRRPEGRFSRSCDPARRVS</sequence>
<dbReference type="Proteomes" id="UP001163321">
    <property type="component" value="Chromosome 3"/>
</dbReference>
<dbReference type="EMBL" id="CM047582">
    <property type="protein sequence ID" value="KAI9915515.1"/>
    <property type="molecule type" value="Genomic_DNA"/>
</dbReference>
<name>A0ACC0WBM6_9STRA</name>
<accession>A0ACC0WBM6</accession>
<reference evidence="1 2" key="1">
    <citation type="journal article" date="2022" name="bioRxiv">
        <title>The genome of the oomycete Peronosclerospora sorghi, a cosmopolitan pathogen of maize and sorghum, is inflated with dispersed pseudogenes.</title>
        <authorList>
            <person name="Fletcher K."/>
            <person name="Martin F."/>
            <person name="Isakeit T."/>
            <person name="Cavanaugh K."/>
            <person name="Magill C."/>
            <person name="Michelmore R."/>
        </authorList>
    </citation>
    <scope>NUCLEOTIDE SEQUENCE [LARGE SCALE GENOMIC DNA]</scope>
    <source>
        <strain evidence="1">P6</strain>
    </source>
</reference>
<comment type="caution">
    <text evidence="1">The sequence shown here is derived from an EMBL/GenBank/DDBJ whole genome shotgun (WGS) entry which is preliminary data.</text>
</comment>
<keyword evidence="2" id="KW-1185">Reference proteome</keyword>
<gene>
    <name evidence="1" type="ORF">PsorP6_007283</name>
</gene>
<organism evidence="1 2">
    <name type="scientific">Peronosclerospora sorghi</name>
    <dbReference type="NCBI Taxonomy" id="230839"/>
    <lineage>
        <taxon>Eukaryota</taxon>
        <taxon>Sar</taxon>
        <taxon>Stramenopiles</taxon>
        <taxon>Oomycota</taxon>
        <taxon>Peronosporomycetes</taxon>
        <taxon>Peronosporales</taxon>
        <taxon>Peronosporaceae</taxon>
        <taxon>Peronosclerospora</taxon>
    </lineage>
</organism>
<protein>
    <submittedName>
        <fullName evidence="1">Uncharacterized protein</fullName>
    </submittedName>
</protein>
<proteinExistence type="predicted"/>
<evidence type="ECO:0000313" key="1">
    <source>
        <dbReference type="EMBL" id="KAI9915515.1"/>
    </source>
</evidence>